<dbReference type="AlphaFoldDB" id="J2ZNK7"/>
<evidence type="ECO:0008006" key="4">
    <source>
        <dbReference type="Google" id="ProtNLM"/>
    </source>
</evidence>
<organism evidence="2 3">
    <name type="scientific">Actinomyces naeslundii (strain ATCC 12104 / DSM 43013 / CCUG 2238 / JCM 8349 / NCTC 10301 / Howell 279)</name>
    <dbReference type="NCBI Taxonomy" id="1115803"/>
    <lineage>
        <taxon>Bacteria</taxon>
        <taxon>Bacillati</taxon>
        <taxon>Actinomycetota</taxon>
        <taxon>Actinomycetes</taxon>
        <taxon>Actinomycetales</taxon>
        <taxon>Actinomycetaceae</taxon>
        <taxon>Actinomyces</taxon>
    </lineage>
</organism>
<feature type="compositionally biased region" description="Polar residues" evidence="1">
    <location>
        <begin position="15"/>
        <end position="24"/>
    </location>
</feature>
<protein>
    <recommendedName>
        <fullName evidence="4">Mobile element protein</fullName>
    </recommendedName>
</protein>
<comment type="caution">
    <text evidence="2">The sequence shown here is derived from an EMBL/GenBank/DDBJ whole genome shotgun (WGS) entry which is preliminary data.</text>
</comment>
<reference evidence="2 3" key="1">
    <citation type="submission" date="2012-07" db="EMBL/GenBank/DDBJ databases">
        <authorList>
            <person name="Durkin A.S."/>
            <person name="McCorrison J."/>
            <person name="Torralba M."/>
            <person name="Gillis M."/>
            <person name="Methe B."/>
            <person name="Sutton G."/>
            <person name="Nelson K.E."/>
        </authorList>
    </citation>
    <scope>NUCLEOTIDE SEQUENCE [LARGE SCALE GENOMIC DNA]</scope>
    <source>
        <strain evidence="3">ATCC 12104 / DSM 43013 / CCUG 2238 / JCM 8349 / NCTC 10301 / Howell 279</strain>
    </source>
</reference>
<gene>
    <name evidence="2" type="ORF">HMPREF1129_0612</name>
</gene>
<accession>J2ZNK7</accession>
<feature type="region of interest" description="Disordered" evidence="1">
    <location>
        <begin position="1"/>
        <end position="28"/>
    </location>
</feature>
<feature type="region of interest" description="Disordered" evidence="1">
    <location>
        <begin position="120"/>
        <end position="164"/>
    </location>
</feature>
<proteinExistence type="predicted"/>
<feature type="compositionally biased region" description="Basic residues" evidence="1">
    <location>
        <begin position="135"/>
        <end position="144"/>
    </location>
</feature>
<sequence length="164" mass="18275">MTTPPGSSADRGKTSCPQQLAQPRTTRDHQQGNGLALCLYDVTTLYFETEHEDDLRRVGYWVDPQVIIGLLVDRHGFPLQVGCWEGNRAETTTIIPIVEAFQAAHGIEDLIIVAGRRHALSRQPDSPGRREAAVHRRRPHHPGPRRPGGPLPLARGRPRRRAGH</sequence>
<dbReference type="RefSeq" id="WP_003784319.1">
    <property type="nucleotide sequence ID" value="NZ_ALJK01000168.1"/>
</dbReference>
<dbReference type="eggNOG" id="COG5421">
    <property type="taxonomic scope" value="Bacteria"/>
</dbReference>
<name>J2ZNK7_ACTNH</name>
<evidence type="ECO:0000313" key="3">
    <source>
        <dbReference type="Proteomes" id="UP000007814"/>
    </source>
</evidence>
<evidence type="ECO:0000256" key="1">
    <source>
        <dbReference type="SAM" id="MobiDB-lite"/>
    </source>
</evidence>
<dbReference type="GeneID" id="97122381"/>
<dbReference type="EMBL" id="ALJK01000168">
    <property type="protein sequence ID" value="EJN84120.1"/>
    <property type="molecule type" value="Genomic_DNA"/>
</dbReference>
<evidence type="ECO:0000313" key="2">
    <source>
        <dbReference type="EMBL" id="EJN84120.1"/>
    </source>
</evidence>
<dbReference type="Proteomes" id="UP000007814">
    <property type="component" value="Unassembled WGS sequence"/>
</dbReference>
<dbReference type="PATRIC" id="fig|1115803.3.peg.1998"/>